<sequence length="152" mass="16992">MLLESQSEDKRETTLIWKKLWYTLTVVSLSVVVLLPFISDTIVKDTSIATRLLSTILTGVAIAFGAKSTTLLPVPTQLSKVLQYVGNISYSIYLVHWPLIILSKYLDIFTPYYVLALVVAIFALGIAQYTLFEKPLSKLDAKHVYAVVLLLV</sequence>
<feature type="transmembrane region" description="Helical" evidence="1">
    <location>
        <begin position="20"/>
        <end position="39"/>
    </location>
</feature>
<keyword evidence="3" id="KW-1185">Reference proteome</keyword>
<dbReference type="InterPro" id="IPR002656">
    <property type="entry name" value="Acyl_transf_3_dom"/>
</dbReference>
<keyword evidence="1" id="KW-0812">Transmembrane</keyword>
<dbReference type="WBParaSite" id="Pan_g3190.t1">
    <property type="protein sequence ID" value="Pan_g3190.t1"/>
    <property type="gene ID" value="Pan_g3190"/>
</dbReference>
<evidence type="ECO:0000259" key="2">
    <source>
        <dbReference type="Pfam" id="PF01757"/>
    </source>
</evidence>
<dbReference type="PANTHER" id="PTHR23028">
    <property type="entry name" value="ACETYLTRANSFERASE"/>
    <property type="match status" value="1"/>
</dbReference>
<dbReference type="GO" id="GO:0016747">
    <property type="term" value="F:acyltransferase activity, transferring groups other than amino-acyl groups"/>
    <property type="evidence" value="ECO:0007669"/>
    <property type="project" value="InterPro"/>
</dbReference>
<dbReference type="InterPro" id="IPR050879">
    <property type="entry name" value="Acyltransferase_3"/>
</dbReference>
<protein>
    <submittedName>
        <fullName evidence="4">Acyl_transf_3 domain-containing protein</fullName>
    </submittedName>
</protein>
<dbReference type="Pfam" id="PF01757">
    <property type="entry name" value="Acyl_transf_3"/>
    <property type="match status" value="1"/>
</dbReference>
<feature type="domain" description="Acyltransferase 3" evidence="2">
    <location>
        <begin position="17"/>
        <end position="125"/>
    </location>
</feature>
<dbReference type="Proteomes" id="UP000492821">
    <property type="component" value="Unassembled WGS sequence"/>
</dbReference>
<accession>A0A7E4VU43</accession>
<organism evidence="3 4">
    <name type="scientific">Panagrellus redivivus</name>
    <name type="common">Microworm</name>
    <dbReference type="NCBI Taxonomy" id="6233"/>
    <lineage>
        <taxon>Eukaryota</taxon>
        <taxon>Metazoa</taxon>
        <taxon>Ecdysozoa</taxon>
        <taxon>Nematoda</taxon>
        <taxon>Chromadorea</taxon>
        <taxon>Rhabditida</taxon>
        <taxon>Tylenchina</taxon>
        <taxon>Panagrolaimomorpha</taxon>
        <taxon>Panagrolaimoidea</taxon>
        <taxon>Panagrolaimidae</taxon>
        <taxon>Panagrellus</taxon>
    </lineage>
</organism>
<evidence type="ECO:0000313" key="4">
    <source>
        <dbReference type="WBParaSite" id="Pan_g3190.t1"/>
    </source>
</evidence>
<dbReference type="AlphaFoldDB" id="A0A7E4VU43"/>
<feature type="transmembrane region" description="Helical" evidence="1">
    <location>
        <begin position="112"/>
        <end position="132"/>
    </location>
</feature>
<evidence type="ECO:0000313" key="3">
    <source>
        <dbReference type="Proteomes" id="UP000492821"/>
    </source>
</evidence>
<reference evidence="3" key="1">
    <citation type="journal article" date="2013" name="Genetics">
        <title>The draft genome and transcriptome of Panagrellus redivivus are shaped by the harsh demands of a free-living lifestyle.</title>
        <authorList>
            <person name="Srinivasan J."/>
            <person name="Dillman A.R."/>
            <person name="Macchietto M.G."/>
            <person name="Heikkinen L."/>
            <person name="Lakso M."/>
            <person name="Fracchia K.M."/>
            <person name="Antoshechkin I."/>
            <person name="Mortazavi A."/>
            <person name="Wong G."/>
            <person name="Sternberg P.W."/>
        </authorList>
    </citation>
    <scope>NUCLEOTIDE SEQUENCE [LARGE SCALE GENOMIC DNA]</scope>
    <source>
        <strain evidence="3">MT8872</strain>
    </source>
</reference>
<feature type="transmembrane region" description="Helical" evidence="1">
    <location>
        <begin position="51"/>
        <end position="72"/>
    </location>
</feature>
<keyword evidence="1" id="KW-0472">Membrane</keyword>
<evidence type="ECO:0000256" key="1">
    <source>
        <dbReference type="SAM" id="Phobius"/>
    </source>
</evidence>
<dbReference type="GO" id="GO:0000271">
    <property type="term" value="P:polysaccharide biosynthetic process"/>
    <property type="evidence" value="ECO:0007669"/>
    <property type="project" value="TreeGrafter"/>
</dbReference>
<dbReference type="GO" id="GO:0016020">
    <property type="term" value="C:membrane"/>
    <property type="evidence" value="ECO:0007669"/>
    <property type="project" value="TreeGrafter"/>
</dbReference>
<reference evidence="4" key="2">
    <citation type="submission" date="2020-10" db="UniProtKB">
        <authorList>
            <consortium name="WormBaseParasite"/>
        </authorList>
    </citation>
    <scope>IDENTIFICATION</scope>
</reference>
<proteinExistence type="predicted"/>
<name>A0A7E4VU43_PANRE</name>
<keyword evidence="1" id="KW-1133">Transmembrane helix</keyword>
<dbReference type="PANTHER" id="PTHR23028:SF53">
    <property type="entry name" value="ACYL_TRANSF_3 DOMAIN-CONTAINING PROTEIN"/>
    <property type="match status" value="1"/>
</dbReference>
<feature type="transmembrane region" description="Helical" evidence="1">
    <location>
        <begin position="84"/>
        <end position="106"/>
    </location>
</feature>